<reference evidence="2 3" key="1">
    <citation type="submission" date="2017-12" db="EMBL/GenBank/DDBJ databases">
        <title>Characterization of six clinical isolates of Enterochimera gen. nov., a novel genus of the Yersiniaciae family and the three species Enterochimera arupensis sp. nov., Enterochimera coloradensis sp. nov, and Enterochimera californica sp. nov.</title>
        <authorList>
            <person name="Rossi A."/>
            <person name="Fisher M."/>
        </authorList>
    </citation>
    <scope>NUCLEOTIDE SEQUENCE [LARGE SCALE GENOMIC DNA]</scope>
    <source>
        <strain evidence="3">2015-Iso6</strain>
    </source>
</reference>
<accession>A0A2N5DWL0</accession>
<dbReference type="AlphaFoldDB" id="A0A2N5DWL0"/>
<comment type="caution">
    <text evidence="2">The sequence shown here is derived from an EMBL/GenBank/DDBJ whole genome shotgun (WGS) entry which is preliminary data.</text>
</comment>
<gene>
    <name evidence="2" type="ORF">CYR55_20125</name>
</gene>
<proteinExistence type="predicted"/>
<dbReference type="Proteomes" id="UP000234240">
    <property type="component" value="Unassembled WGS sequence"/>
</dbReference>
<dbReference type="EMBL" id="PJZF01000024">
    <property type="protein sequence ID" value="PLR31639.1"/>
    <property type="molecule type" value="Genomic_DNA"/>
</dbReference>
<keyword evidence="3" id="KW-1185">Reference proteome</keyword>
<protein>
    <submittedName>
        <fullName evidence="2">Uncharacterized protein</fullName>
    </submittedName>
</protein>
<dbReference type="RefSeq" id="WP_101818129.1">
    <property type="nucleotide sequence ID" value="NZ_PJZF01000024.1"/>
</dbReference>
<feature type="region of interest" description="Disordered" evidence="1">
    <location>
        <begin position="225"/>
        <end position="245"/>
    </location>
</feature>
<name>A0A2N5DWL0_9GAMM</name>
<dbReference type="OrthoDB" id="8563833at2"/>
<organism evidence="2 3">
    <name type="scientific">Chimaeribacter californicus</name>
    <dbReference type="NCBI Taxonomy" id="2060067"/>
    <lineage>
        <taxon>Bacteria</taxon>
        <taxon>Pseudomonadati</taxon>
        <taxon>Pseudomonadota</taxon>
        <taxon>Gammaproteobacteria</taxon>
        <taxon>Enterobacterales</taxon>
        <taxon>Yersiniaceae</taxon>
        <taxon>Chimaeribacter</taxon>
    </lineage>
</organism>
<evidence type="ECO:0000313" key="3">
    <source>
        <dbReference type="Proteomes" id="UP000234240"/>
    </source>
</evidence>
<sequence>MADPIISDIFKFVAVRPAELITPARSALHFIEDERLTQPDGQRQLKLLARELATPAQALAHFAQIDLTPLYPLEKARDRLLAEYQAQPATDPLPDFDQAGGSADLLDGQKPDTLRTLAFDALYSAWMSGPDAGPRLQVPIEALRLLHFLQRYQEALLADVTSARDALLAQPLIPPGLTQFSAAAPAKEAELAAAERAAAEQDRRLAAVQALRPLFEEYTTTRRLLSATRQAPASRQPAETRSQDGRNITLSTQSRLGNVAAQLGAQPARALMQRLTLDDNTPLPQATAALQSHLQALTREIVTQPDSAALHTLTLEYGDSSLKKIVAVNPPLPMITGNEEKAADVDMSGRIRPLGIGDLLVVKQQLVAYLPGEVAHIENVLKGEFRERTHRMLDRTETILFSSQEDNQETERDTQSTDRFELKKEAENTLKEEMSLSAGLTVTGSYGMVKVTAQGDFAYKTAKEESNKNSSTFAQEVVDRSVSKLQKKVKNERTDKTFHEVEETNKHGIDNKDGSGHVTGVYRWVDKKYHAQIYNYGTCLMLEFILPEPAAYYRASLIKQAIAASGATPPVPFLDLNGQPLGIEDITEDNYQIFAGRYNAAVEPPPPYWTYVSTSLDQSGIANGATVSKSVKDVVIPEGYRLAMFSLQIGLTWENYPQFVVQLGEWAWHVLNNTHTLQGSSSNYGFAPLDLSQLTDEPLAPVSNLPLSLVGYDINAYAINLAANCLRTKEKYQKWQATAFEKIYTAYQAMKTAYDQKVAQAEAQAGAVIIEGRNPAANREIEKRELKKLCITMMTGQHFDQFNAMTSPADQPTNLPELKPLEALSEARYIQFFEQAFDWTQISYLLYPYFWGRKKNWVDISNLTDTDPLFAHFLQAGAARVMVPVPLSYSTAVLYFLQKNDTPTSVESKLWMGGEAPTLNDPQFKSIAYEMRKQTDDLYGATPVEPKAQNSWDFTLPTTLVWLQSDATLPTYPVTL</sequence>
<evidence type="ECO:0000256" key="1">
    <source>
        <dbReference type="SAM" id="MobiDB-lite"/>
    </source>
</evidence>
<evidence type="ECO:0000313" key="2">
    <source>
        <dbReference type="EMBL" id="PLR31639.1"/>
    </source>
</evidence>